<accession>A0ACB0ZVS1</accession>
<comment type="caution">
    <text evidence="1">The sequence shown here is derived from an EMBL/GenBank/DDBJ whole genome shotgun (WGS) entry which is preliminary data.</text>
</comment>
<dbReference type="Proteomes" id="UP001497535">
    <property type="component" value="Unassembled WGS sequence"/>
</dbReference>
<protein>
    <submittedName>
        <fullName evidence="1">Uncharacterized protein</fullName>
    </submittedName>
</protein>
<name>A0ACB0ZVS1_MELEN</name>
<reference evidence="1" key="1">
    <citation type="submission" date="2023-11" db="EMBL/GenBank/DDBJ databases">
        <authorList>
            <person name="Poullet M."/>
        </authorList>
    </citation>
    <scope>NUCLEOTIDE SEQUENCE</scope>
    <source>
        <strain evidence="1">E1834</strain>
    </source>
</reference>
<keyword evidence="2" id="KW-1185">Reference proteome</keyword>
<organism evidence="1 2">
    <name type="scientific">Meloidogyne enterolobii</name>
    <name type="common">Root-knot nematode worm</name>
    <name type="synonym">Meloidogyne mayaguensis</name>
    <dbReference type="NCBI Taxonomy" id="390850"/>
    <lineage>
        <taxon>Eukaryota</taxon>
        <taxon>Metazoa</taxon>
        <taxon>Ecdysozoa</taxon>
        <taxon>Nematoda</taxon>
        <taxon>Chromadorea</taxon>
        <taxon>Rhabditida</taxon>
        <taxon>Tylenchina</taxon>
        <taxon>Tylenchomorpha</taxon>
        <taxon>Tylenchoidea</taxon>
        <taxon>Meloidogynidae</taxon>
        <taxon>Meloidogyninae</taxon>
        <taxon>Meloidogyne</taxon>
    </lineage>
</organism>
<dbReference type="EMBL" id="CAVMJV010000048">
    <property type="protein sequence ID" value="CAK5082664.1"/>
    <property type="molecule type" value="Genomic_DNA"/>
</dbReference>
<sequence>MSSKSGGNKNNYRDLIAFWIFGLACNYVNNIILTAAVDIIHEQSGESRNKNLNNTSRYCIEELGKPRCDKLMSTGTILLATALPAFVVKYAFPFFMNRIPFGFRIFLVCFTHSTSYILVAFSTSIQMSLLGVVFDSISLGIGQICLPALTSHYSKSTLSAWTAGTGASSIIPSLAYSVLSEPKFFNLSTRTVTLVMLIVPMMFALSYWFVLSPAPTVHRLELLKPSTWIVPAQKTSKKIKINVVPEPLPNIIKVSTNGGEKNKNINNLQNNKESYLIKTNEQAFTHEFSLASKLKMILVPLQQYMLPLTIVYLAEYISNSGLFQLIHFDCDHSFDLSLESQFRWYFTLYMFGVFCVRSVIVLINVPSFVLCSLPFIQCLITAILYFQSLHFFIPHISIVFVLAFIQGGISGISYGGTLDRIHKKSELKAREFNMAVVATSDTTGICLAGFASIFIHNYICSRYLNSYP</sequence>
<evidence type="ECO:0000313" key="1">
    <source>
        <dbReference type="EMBL" id="CAK5082664.1"/>
    </source>
</evidence>
<proteinExistence type="predicted"/>
<gene>
    <name evidence="1" type="ORF">MENTE1834_LOCUS29957</name>
</gene>
<evidence type="ECO:0000313" key="2">
    <source>
        <dbReference type="Proteomes" id="UP001497535"/>
    </source>
</evidence>